<accession>A0A6J4L3E9</accession>
<protein>
    <recommendedName>
        <fullName evidence="3">Two-component system sensor histidine kinase</fullName>
    </recommendedName>
</protein>
<reference evidence="2" key="1">
    <citation type="submission" date="2020-02" db="EMBL/GenBank/DDBJ databases">
        <authorList>
            <person name="Meier V. D."/>
        </authorList>
    </citation>
    <scope>NUCLEOTIDE SEQUENCE</scope>
    <source>
        <strain evidence="2">AVDCRST_MAG46</strain>
    </source>
</reference>
<evidence type="ECO:0008006" key="3">
    <source>
        <dbReference type="Google" id="ProtNLM"/>
    </source>
</evidence>
<keyword evidence="1" id="KW-0472">Membrane</keyword>
<feature type="transmembrane region" description="Helical" evidence="1">
    <location>
        <begin position="40"/>
        <end position="60"/>
    </location>
</feature>
<gene>
    <name evidence="2" type="ORF">AVDCRST_MAG46-928</name>
</gene>
<dbReference type="Gene3D" id="3.30.450.40">
    <property type="match status" value="1"/>
</dbReference>
<evidence type="ECO:0000313" key="2">
    <source>
        <dbReference type="EMBL" id="CAA9322784.1"/>
    </source>
</evidence>
<keyword evidence="1" id="KW-1133">Transmembrane helix</keyword>
<name>A0A6J4L3E9_9ACTN</name>
<feature type="transmembrane region" description="Helical" evidence="1">
    <location>
        <begin position="106"/>
        <end position="127"/>
    </location>
</feature>
<sequence>MRARIAWAVAGLTALAVILDTVFTEAHRPLMSEATWAEHGWPMISLSGVGCALMGALIVSRYPRQPLGWLLCAASLISVTLAAEAYTAWVLDGDGPGSPYWAHVSAWGASLLGWPAFTAIIMIFLISPDGHLLSPRWRWAVRTTIAGLCLHTLGTLTISPGEFVYGEEYGTTTVSATLLRVGVVLVAAGLIASAASLALRLRRALDDTRRQLLWIASSATFLAFGVVIVLVVPLITGAEGTWLAALPLHLAQLTFPLCVAVAVLRHRLFDIDLIVNQALVFALATGLVAAGYVVVVVLVGPAVGGGGFWPSLVATALVAMAFQPMRSRVVRIADRLAFGPAAAPYEALADFSRRLGDSREPTALLPAVAEAAARAVSAEGAAVRLHVEAGADRLAVWPPSGPDGPVMPGDEIPILDRGERLGSITVAMAVGHPLRPREQQLLADLADQAGMAFRSDRLTAELSAHVDQLACRTQELDDSRRRLIAAGDAERSRLERAIGRQVLSHLAPLPDRLDDVARRDRPTAGLDPAMLGPLIGSLNAALEALRELTRGVFPAQLARSGLSSALSSLLARNASTGRLVMEDSATGRRFDARIEAAAYFCVAEATRDLSAPLVVTLSARADLLHLQVSGHGDDLPLDHMRDRVEAVGGSISTTVAEHRTVIEIGLPAPTPMTAA</sequence>
<evidence type="ECO:0000256" key="1">
    <source>
        <dbReference type="SAM" id="Phobius"/>
    </source>
</evidence>
<organism evidence="2">
    <name type="scientific">uncultured Nocardioidaceae bacterium</name>
    <dbReference type="NCBI Taxonomy" id="253824"/>
    <lineage>
        <taxon>Bacteria</taxon>
        <taxon>Bacillati</taxon>
        <taxon>Actinomycetota</taxon>
        <taxon>Actinomycetes</taxon>
        <taxon>Propionibacteriales</taxon>
        <taxon>Nocardioidaceae</taxon>
        <taxon>environmental samples</taxon>
    </lineage>
</organism>
<feature type="transmembrane region" description="Helical" evidence="1">
    <location>
        <begin position="178"/>
        <end position="200"/>
    </location>
</feature>
<feature type="transmembrane region" description="Helical" evidence="1">
    <location>
        <begin position="242"/>
        <end position="266"/>
    </location>
</feature>
<dbReference type="SUPFAM" id="SSF55781">
    <property type="entry name" value="GAF domain-like"/>
    <property type="match status" value="1"/>
</dbReference>
<dbReference type="InterPro" id="IPR029016">
    <property type="entry name" value="GAF-like_dom_sf"/>
</dbReference>
<dbReference type="AlphaFoldDB" id="A0A6J4L3E9"/>
<feature type="transmembrane region" description="Helical" evidence="1">
    <location>
        <begin position="67"/>
        <end position="86"/>
    </location>
</feature>
<dbReference type="EMBL" id="CADCUD010000062">
    <property type="protein sequence ID" value="CAA9322784.1"/>
    <property type="molecule type" value="Genomic_DNA"/>
</dbReference>
<feature type="transmembrane region" description="Helical" evidence="1">
    <location>
        <begin position="278"/>
        <end position="300"/>
    </location>
</feature>
<feature type="transmembrane region" description="Helical" evidence="1">
    <location>
        <begin position="139"/>
        <end position="158"/>
    </location>
</feature>
<proteinExistence type="predicted"/>
<keyword evidence="1" id="KW-0812">Transmembrane</keyword>
<feature type="transmembrane region" description="Helical" evidence="1">
    <location>
        <begin position="212"/>
        <end position="236"/>
    </location>
</feature>